<dbReference type="CDD" id="cd10548">
    <property type="entry name" value="cupin_CDO"/>
    <property type="match status" value="1"/>
</dbReference>
<dbReference type="OrthoDB" id="7059163at2"/>
<dbReference type="Gene3D" id="2.60.120.10">
    <property type="entry name" value="Jelly Rolls"/>
    <property type="match status" value="1"/>
</dbReference>
<evidence type="ECO:0000256" key="5">
    <source>
        <dbReference type="ARBA" id="ARBA00023004"/>
    </source>
</evidence>
<evidence type="ECO:0000313" key="10">
    <source>
        <dbReference type="Proteomes" id="UP001527202"/>
    </source>
</evidence>
<dbReference type="SUPFAM" id="SSF51182">
    <property type="entry name" value="RmlC-like cupins"/>
    <property type="match status" value="1"/>
</dbReference>
<evidence type="ECO:0000313" key="8">
    <source>
        <dbReference type="EMBL" id="QAV18640.1"/>
    </source>
</evidence>
<dbReference type="EMBL" id="JAMDMJ010000023">
    <property type="protein sequence ID" value="MCY9597653.1"/>
    <property type="molecule type" value="Genomic_DNA"/>
</dbReference>
<organism evidence="8 9">
    <name type="scientific">Paenibacillus chitinolyticus</name>
    <dbReference type="NCBI Taxonomy" id="79263"/>
    <lineage>
        <taxon>Bacteria</taxon>
        <taxon>Bacillati</taxon>
        <taxon>Bacillota</taxon>
        <taxon>Bacilli</taxon>
        <taxon>Bacillales</taxon>
        <taxon>Paenibacillaceae</taxon>
        <taxon>Paenibacillus</taxon>
    </lineage>
</organism>
<dbReference type="PANTHER" id="PTHR12918:SF1">
    <property type="entry name" value="CYSTEINE DIOXYGENASE TYPE 1"/>
    <property type="match status" value="1"/>
</dbReference>
<accession>A0A410WWC4</accession>
<dbReference type="GO" id="GO:0016702">
    <property type="term" value="F:oxidoreductase activity, acting on single donors with incorporation of molecular oxygen, incorporation of two atoms of oxygen"/>
    <property type="evidence" value="ECO:0007669"/>
    <property type="project" value="InterPro"/>
</dbReference>
<dbReference type="Proteomes" id="UP000288943">
    <property type="component" value="Chromosome"/>
</dbReference>
<dbReference type="AlphaFoldDB" id="A0A410WWC4"/>
<protein>
    <submittedName>
        <fullName evidence="7 8">Cysteine dioxygenase</fullName>
    </submittedName>
</protein>
<feature type="binding site" evidence="6">
    <location>
        <position position="75"/>
    </location>
    <ligand>
        <name>Fe cation</name>
        <dbReference type="ChEBI" id="CHEBI:24875"/>
        <note>catalytic</note>
    </ligand>
</feature>
<evidence type="ECO:0000256" key="4">
    <source>
        <dbReference type="ARBA" id="ARBA00023002"/>
    </source>
</evidence>
<evidence type="ECO:0000256" key="1">
    <source>
        <dbReference type="ARBA" id="ARBA00006622"/>
    </source>
</evidence>
<reference evidence="7 10" key="2">
    <citation type="submission" date="2022-05" db="EMBL/GenBank/DDBJ databases">
        <title>Genome Sequencing of Bee-Associated Microbes.</title>
        <authorList>
            <person name="Dunlap C."/>
        </authorList>
    </citation>
    <scope>NUCLEOTIDE SEQUENCE [LARGE SCALE GENOMIC DNA]</scope>
    <source>
        <strain evidence="7 10">NRRL B-23120</strain>
    </source>
</reference>
<keyword evidence="10" id="KW-1185">Reference proteome</keyword>
<dbReference type="RefSeq" id="WP_042227986.1">
    <property type="nucleotide sequence ID" value="NZ_CP026520.1"/>
</dbReference>
<keyword evidence="2 6" id="KW-0479">Metal-binding</keyword>
<dbReference type="Proteomes" id="UP001527202">
    <property type="component" value="Unassembled WGS sequence"/>
</dbReference>
<keyword evidence="3 8" id="KW-0223">Dioxygenase</keyword>
<feature type="binding site" evidence="6">
    <location>
        <position position="77"/>
    </location>
    <ligand>
        <name>Fe cation</name>
        <dbReference type="ChEBI" id="CHEBI:24875"/>
        <note>catalytic</note>
    </ligand>
</feature>
<keyword evidence="5 6" id="KW-0408">Iron</keyword>
<feature type="binding site" evidence="6">
    <location>
        <position position="126"/>
    </location>
    <ligand>
        <name>Fe cation</name>
        <dbReference type="ChEBI" id="CHEBI:24875"/>
        <note>catalytic</note>
    </ligand>
</feature>
<dbReference type="KEGG" id="pchi:PC41400_13510"/>
<dbReference type="EMBL" id="CP026520">
    <property type="protein sequence ID" value="QAV18640.1"/>
    <property type="molecule type" value="Genomic_DNA"/>
</dbReference>
<evidence type="ECO:0000256" key="6">
    <source>
        <dbReference type="PIRSR" id="PIRSR610300-51"/>
    </source>
</evidence>
<comment type="similarity">
    <text evidence="1">Belongs to the cysteine dioxygenase family.</text>
</comment>
<dbReference type="InterPro" id="IPR011051">
    <property type="entry name" value="RmlC_Cupin_sf"/>
</dbReference>
<keyword evidence="4" id="KW-0560">Oxidoreductase</keyword>
<evidence type="ECO:0000313" key="7">
    <source>
        <dbReference type="EMBL" id="MCY9597653.1"/>
    </source>
</evidence>
<sequence length="163" mass="18342">MNLLQLIEQHFGGLKKPTLNELRAGLEALSLTRDKISPYVTEPERLAYGRHVLLRTADVEVVVIHLPGHSKTAIHDHGSSIGCARVIEGEMLNVWYELDRGGYPEPFMAAPVTGGECMYAPRGQIHEMRNEHEERIVSLHVYSPPLTGTKAYLPYREVLDFVI</sequence>
<dbReference type="InterPro" id="IPR010300">
    <property type="entry name" value="CDO_1"/>
</dbReference>
<dbReference type="GeneID" id="95375830"/>
<dbReference type="GO" id="GO:0008198">
    <property type="term" value="F:ferrous iron binding"/>
    <property type="evidence" value="ECO:0007669"/>
    <property type="project" value="TreeGrafter"/>
</dbReference>
<name>A0A410WWC4_9BACL</name>
<dbReference type="InterPro" id="IPR014710">
    <property type="entry name" value="RmlC-like_jellyroll"/>
</dbReference>
<proteinExistence type="inferred from homology"/>
<dbReference type="Pfam" id="PF05995">
    <property type="entry name" value="CDO_I"/>
    <property type="match status" value="1"/>
</dbReference>
<evidence type="ECO:0000256" key="2">
    <source>
        <dbReference type="ARBA" id="ARBA00022723"/>
    </source>
</evidence>
<gene>
    <name evidence="7" type="ORF">M5X16_17965</name>
    <name evidence="8" type="ORF">PC41400_13510</name>
</gene>
<evidence type="ECO:0000256" key="3">
    <source>
        <dbReference type="ARBA" id="ARBA00022964"/>
    </source>
</evidence>
<evidence type="ECO:0000313" key="9">
    <source>
        <dbReference type="Proteomes" id="UP000288943"/>
    </source>
</evidence>
<dbReference type="PANTHER" id="PTHR12918">
    <property type="entry name" value="CYSTEINE DIOXYGENASE"/>
    <property type="match status" value="1"/>
</dbReference>
<reference evidence="8 9" key="1">
    <citation type="submission" date="2018-01" db="EMBL/GenBank/DDBJ databases">
        <title>The whole genome sequencing and assembly of Paenibacillus chitinolyticus KCCM 41400 strain.</title>
        <authorList>
            <person name="Kim J.-Y."/>
            <person name="Park M.-K."/>
            <person name="Lee Y.-J."/>
            <person name="Yi H."/>
            <person name="Bahn Y.-S."/>
            <person name="Kim J.F."/>
            <person name="Lee D.-W."/>
        </authorList>
    </citation>
    <scope>NUCLEOTIDE SEQUENCE [LARGE SCALE GENOMIC DNA]</scope>
    <source>
        <strain evidence="8 9">KCCM 41400</strain>
    </source>
</reference>